<keyword evidence="1" id="KW-0677">Repeat</keyword>
<protein>
    <recommendedName>
        <fullName evidence="6">Ankyrin</fullName>
    </recommendedName>
</protein>
<dbReference type="SMART" id="SM00248">
    <property type="entry name" value="ANK"/>
    <property type="match status" value="15"/>
</dbReference>
<accession>A0AA38XKB6</accession>
<dbReference type="EMBL" id="JAPDRK010000003">
    <property type="protein sequence ID" value="KAJ9614643.1"/>
    <property type="molecule type" value="Genomic_DNA"/>
</dbReference>
<comment type="caution">
    <text evidence="4">The sequence shown here is derived from an EMBL/GenBank/DDBJ whole genome shotgun (WGS) entry which is preliminary data.</text>
</comment>
<proteinExistence type="predicted"/>
<dbReference type="Pfam" id="PF12796">
    <property type="entry name" value="Ank_2"/>
    <property type="match status" value="3"/>
</dbReference>
<dbReference type="PROSITE" id="PS50088">
    <property type="entry name" value="ANK_REPEAT"/>
    <property type="match status" value="8"/>
</dbReference>
<dbReference type="GO" id="GO:0005737">
    <property type="term" value="C:cytoplasm"/>
    <property type="evidence" value="ECO:0007669"/>
    <property type="project" value="TreeGrafter"/>
</dbReference>
<evidence type="ECO:0000313" key="4">
    <source>
        <dbReference type="EMBL" id="KAJ9614643.1"/>
    </source>
</evidence>
<feature type="repeat" description="ANK" evidence="3">
    <location>
        <begin position="738"/>
        <end position="770"/>
    </location>
</feature>
<dbReference type="AlphaFoldDB" id="A0AA38XKB6"/>
<dbReference type="PANTHER" id="PTHR24189:SF50">
    <property type="entry name" value="ANKYRIN REPEAT AND SOCS BOX PROTEIN 2"/>
    <property type="match status" value="1"/>
</dbReference>
<organism evidence="4 5">
    <name type="scientific">Cladophialophora chaetospira</name>
    <dbReference type="NCBI Taxonomy" id="386627"/>
    <lineage>
        <taxon>Eukaryota</taxon>
        <taxon>Fungi</taxon>
        <taxon>Dikarya</taxon>
        <taxon>Ascomycota</taxon>
        <taxon>Pezizomycotina</taxon>
        <taxon>Eurotiomycetes</taxon>
        <taxon>Chaetothyriomycetidae</taxon>
        <taxon>Chaetothyriales</taxon>
        <taxon>Herpotrichiellaceae</taxon>
        <taxon>Cladophialophora</taxon>
    </lineage>
</organism>
<gene>
    <name evidence="4" type="ORF">H2200_002780</name>
</gene>
<name>A0AA38XKB6_9EURO</name>
<feature type="repeat" description="ANK" evidence="3">
    <location>
        <begin position="1027"/>
        <end position="1059"/>
    </location>
</feature>
<feature type="repeat" description="ANK" evidence="3">
    <location>
        <begin position="992"/>
        <end position="1024"/>
    </location>
</feature>
<feature type="repeat" description="ANK" evidence="3">
    <location>
        <begin position="679"/>
        <end position="711"/>
    </location>
</feature>
<keyword evidence="2 3" id="KW-0040">ANK repeat</keyword>
<dbReference type="GO" id="GO:2000812">
    <property type="term" value="P:regulation of barbed-end actin filament capping"/>
    <property type="evidence" value="ECO:0007669"/>
    <property type="project" value="TreeGrafter"/>
</dbReference>
<dbReference type="Pfam" id="PF00023">
    <property type="entry name" value="Ank"/>
    <property type="match status" value="1"/>
</dbReference>
<feature type="repeat" description="ANK" evidence="3">
    <location>
        <begin position="611"/>
        <end position="643"/>
    </location>
</feature>
<feature type="repeat" description="ANK" evidence="3">
    <location>
        <begin position="576"/>
        <end position="608"/>
    </location>
</feature>
<dbReference type="PROSITE" id="PS50297">
    <property type="entry name" value="ANK_REP_REGION"/>
    <property type="match status" value="7"/>
</dbReference>
<evidence type="ECO:0000256" key="2">
    <source>
        <dbReference type="ARBA" id="ARBA00023043"/>
    </source>
</evidence>
<feature type="repeat" description="ANK" evidence="3">
    <location>
        <begin position="464"/>
        <end position="496"/>
    </location>
</feature>
<dbReference type="InterPro" id="IPR050745">
    <property type="entry name" value="Multifunctional_regulatory"/>
</dbReference>
<feature type="repeat" description="ANK" evidence="3">
    <location>
        <begin position="418"/>
        <end position="450"/>
    </location>
</feature>
<keyword evidence="5" id="KW-1185">Reference proteome</keyword>
<sequence>MQKVEAKIQNWTRPAMLKGLHIRLKVRLPRQLILHLPWYEICDQLEVIFSSTISTRKNRSPSLLPTRLAQDQIHFPDWETLESQDGPYGSLCMEDYIHYIDEDSDNSAIHGLLSGVAQESDVQIGVNIASALDLPAWLSQSAALTKTTAKMAPYVPERFLDEVKASVKELLDPTSTMRMQALTSFMALMLANSLLLPLEVDAFLACLDEVAGDFAFDVLAPGKDPSTRAIVSELLFSAVRLNKLRLVRSALRNGVDVDLRSSGGDAKTLLREAIDHARPEIVRLLTEAGATITTGIREVPPYHYRSCPANNSSDDNSFSCSSSCYEENPTFYCPCEDTYLSGVSDIGSAAISRLVDDLIPLLLGLQPHAGTGLVLTAAIASGARYETVKVLLEAGASTNECCPYSSARELFPIDVMERPECPLSAAIDRGDSDMLRLLLKNGANPNVPITIRNETIMHHWGEYLFKSPLVLAAESGSLDLVEILLRYGADPNWSTIDILRQPEKKKLTAKVLSRRAVRVKNMVQILVFFPLQAAASLTSPKIAEALLDHGATANPGQVDLLLGSNALRNPMIADDFGITPIEGAVLSGSHELVKRLISAGADPNQCSFGGGGRTPLQRASEIGSASMFEALLDAGATINSSTVPDHKTKLLPGFVRSRHHDMTMKLLQQGADADGDELDELSPLNAAIESRDLGLVSLLLDWGADPNKMCSMLPDESLYPLELGCDDNFVLRMWERGSMVPPLHNAIIAGVPSIVAYLCESGSDVNKTNSERPGHEAIALPHLATALHVAVLYERRNLVELLLTRRARINWPRRREPHIIESPLSVAVKTCNRDIAELLIRYGADPNDGYIESNRADEGEPIHMYAYKPLMEEACFRKDCRMVRLLISSGANPLVGFPLIALFTFHHWEYDADAESIGQRAEIMDLLVERGVKVNRRSAYEHSALQNSIVTAGFFAQAVETQQQILRCARRLIDLGADVNAAPPMGNVHSPRSRTALAAAAETGDVDLVQYLLSKGAEVNTPAGPLYGATALQAAAFYGYLRIAQILLEHGAEIDAEPSPQGGWRAIEGAAMMGRIDMVKFLLDNYNGKRSMSELLASAMKDAKKWNQWYVWKLLEQYKPPEPGAETICSASFDQAGWTIEAALRSGRTS</sequence>
<reference evidence="4" key="1">
    <citation type="submission" date="2022-10" db="EMBL/GenBank/DDBJ databases">
        <title>Culturing micro-colonial fungi from biological soil crusts in the Mojave desert and describing Neophaeococcomyces mojavensis, and introducing the new genera and species Taxawa tesnikishii.</title>
        <authorList>
            <person name="Kurbessoian T."/>
            <person name="Stajich J.E."/>
        </authorList>
    </citation>
    <scope>NUCLEOTIDE SEQUENCE</scope>
    <source>
        <strain evidence="4">TK_41</strain>
    </source>
</reference>
<dbReference type="Proteomes" id="UP001172673">
    <property type="component" value="Unassembled WGS sequence"/>
</dbReference>
<evidence type="ECO:0000256" key="3">
    <source>
        <dbReference type="PROSITE-ProRule" id="PRU00023"/>
    </source>
</evidence>
<evidence type="ECO:0000256" key="1">
    <source>
        <dbReference type="ARBA" id="ARBA00022737"/>
    </source>
</evidence>
<dbReference type="SUPFAM" id="SSF48403">
    <property type="entry name" value="Ankyrin repeat"/>
    <property type="match status" value="2"/>
</dbReference>
<dbReference type="PANTHER" id="PTHR24189">
    <property type="entry name" value="MYOTROPHIN"/>
    <property type="match status" value="1"/>
</dbReference>
<dbReference type="InterPro" id="IPR002110">
    <property type="entry name" value="Ankyrin_rpt"/>
</dbReference>
<evidence type="ECO:0008006" key="6">
    <source>
        <dbReference type="Google" id="ProtNLM"/>
    </source>
</evidence>
<dbReference type="InterPro" id="IPR036770">
    <property type="entry name" value="Ankyrin_rpt-contain_sf"/>
</dbReference>
<evidence type="ECO:0000313" key="5">
    <source>
        <dbReference type="Proteomes" id="UP001172673"/>
    </source>
</evidence>
<dbReference type="Gene3D" id="1.25.40.20">
    <property type="entry name" value="Ankyrin repeat-containing domain"/>
    <property type="match status" value="4"/>
</dbReference>
<dbReference type="GO" id="GO:0005634">
    <property type="term" value="C:nucleus"/>
    <property type="evidence" value="ECO:0007669"/>
    <property type="project" value="TreeGrafter"/>
</dbReference>